<evidence type="ECO:0000313" key="6">
    <source>
        <dbReference type="Proteomes" id="UP001589854"/>
    </source>
</evidence>
<name>A0ABV6GE19_9BACI</name>
<evidence type="ECO:0000313" key="5">
    <source>
        <dbReference type="EMBL" id="MFC0271927.1"/>
    </source>
</evidence>
<sequence>MDEIKESLKISAVIPVYNCEQYITDVIKSLEKQTYPLYEIIVIDDNSTDATHCKVLKLAHESRCHIKAFRHRENKGVSEARNLGIRKAKGNWILFIDGDDTAEPRLLELQLKSLEACRKEKPNQWVLVHTAHRQITEEGKFFDGIHRFKQVEPEEILGYQFVRNHVCVSGTLVNKKEIQKLGGFDTSLTHSEDWDMWLQLAQVGGFVYVDQPLFNVRRHKENASKRIKDMLNGEQKVFKKYELSFIESSINKRSLSRTQNGTDYVSILFKIGFWEEGYEYLKKQEKTTDFAPLSFLLGLYYLHHQHINNAKALFNNTLKHNPCHGAALNNLGAISILLGQYDAAQTYLHRALSLFPNYIDAKHNHYILKTMKSANYNDLKFTWRELRKQLTSYEE</sequence>
<evidence type="ECO:0000256" key="3">
    <source>
        <dbReference type="PROSITE-ProRule" id="PRU00339"/>
    </source>
</evidence>
<dbReference type="SUPFAM" id="SSF53448">
    <property type="entry name" value="Nucleotide-diphospho-sugar transferases"/>
    <property type="match status" value="1"/>
</dbReference>
<evidence type="ECO:0000259" key="4">
    <source>
        <dbReference type="Pfam" id="PF00535"/>
    </source>
</evidence>
<dbReference type="Pfam" id="PF00535">
    <property type="entry name" value="Glycos_transf_2"/>
    <property type="match status" value="1"/>
</dbReference>
<keyword evidence="5" id="KW-0808">Transferase</keyword>
<gene>
    <name evidence="5" type="ORF">ACFFIX_10740</name>
</gene>
<feature type="repeat" description="TPR" evidence="3">
    <location>
        <begin position="325"/>
        <end position="358"/>
    </location>
</feature>
<keyword evidence="6" id="KW-1185">Reference proteome</keyword>
<dbReference type="EC" id="2.4.-.-" evidence="5"/>
<evidence type="ECO:0000256" key="2">
    <source>
        <dbReference type="ARBA" id="ARBA00022803"/>
    </source>
</evidence>
<organism evidence="5 6">
    <name type="scientific">Metabacillus herbersteinensis</name>
    <dbReference type="NCBI Taxonomy" id="283816"/>
    <lineage>
        <taxon>Bacteria</taxon>
        <taxon>Bacillati</taxon>
        <taxon>Bacillota</taxon>
        <taxon>Bacilli</taxon>
        <taxon>Bacillales</taxon>
        <taxon>Bacillaceae</taxon>
        <taxon>Metabacillus</taxon>
    </lineage>
</organism>
<reference evidence="5 6" key="1">
    <citation type="submission" date="2024-09" db="EMBL/GenBank/DDBJ databases">
        <authorList>
            <person name="Sun Q."/>
            <person name="Mori K."/>
        </authorList>
    </citation>
    <scope>NUCLEOTIDE SEQUENCE [LARGE SCALE GENOMIC DNA]</scope>
    <source>
        <strain evidence="5 6">CCM 7228</strain>
    </source>
</reference>
<comment type="caution">
    <text evidence="5">The sequence shown here is derived from an EMBL/GenBank/DDBJ whole genome shotgun (WGS) entry which is preliminary data.</text>
</comment>
<dbReference type="RefSeq" id="WP_378933721.1">
    <property type="nucleotide sequence ID" value="NZ_JBHLVO010000007.1"/>
</dbReference>
<dbReference type="Gene3D" id="3.90.550.10">
    <property type="entry name" value="Spore Coat Polysaccharide Biosynthesis Protein SpsA, Chain A"/>
    <property type="match status" value="1"/>
</dbReference>
<dbReference type="Proteomes" id="UP001589854">
    <property type="component" value="Unassembled WGS sequence"/>
</dbReference>
<dbReference type="PANTHER" id="PTHR43685">
    <property type="entry name" value="GLYCOSYLTRANSFERASE"/>
    <property type="match status" value="1"/>
</dbReference>
<dbReference type="SUPFAM" id="SSF48452">
    <property type="entry name" value="TPR-like"/>
    <property type="match status" value="1"/>
</dbReference>
<dbReference type="InterPro" id="IPR019734">
    <property type="entry name" value="TPR_rpt"/>
</dbReference>
<dbReference type="EMBL" id="JBHLVO010000007">
    <property type="protein sequence ID" value="MFC0271927.1"/>
    <property type="molecule type" value="Genomic_DNA"/>
</dbReference>
<dbReference type="PANTHER" id="PTHR43685:SF2">
    <property type="entry name" value="GLYCOSYLTRANSFERASE 2-LIKE DOMAIN-CONTAINING PROTEIN"/>
    <property type="match status" value="1"/>
</dbReference>
<proteinExistence type="predicted"/>
<dbReference type="GO" id="GO:0016757">
    <property type="term" value="F:glycosyltransferase activity"/>
    <property type="evidence" value="ECO:0007669"/>
    <property type="project" value="UniProtKB-KW"/>
</dbReference>
<dbReference type="InterPro" id="IPR011990">
    <property type="entry name" value="TPR-like_helical_dom_sf"/>
</dbReference>
<dbReference type="Gene3D" id="1.25.40.10">
    <property type="entry name" value="Tetratricopeptide repeat domain"/>
    <property type="match status" value="1"/>
</dbReference>
<dbReference type="InterPro" id="IPR001173">
    <property type="entry name" value="Glyco_trans_2-like"/>
</dbReference>
<dbReference type="InterPro" id="IPR013105">
    <property type="entry name" value="TPR_2"/>
</dbReference>
<evidence type="ECO:0000256" key="1">
    <source>
        <dbReference type="ARBA" id="ARBA00022737"/>
    </source>
</evidence>
<dbReference type="PROSITE" id="PS50005">
    <property type="entry name" value="TPR"/>
    <property type="match status" value="1"/>
</dbReference>
<dbReference type="InterPro" id="IPR050834">
    <property type="entry name" value="Glycosyltransf_2"/>
</dbReference>
<accession>A0ABV6GE19</accession>
<feature type="domain" description="Glycosyltransferase 2-like" evidence="4">
    <location>
        <begin position="11"/>
        <end position="116"/>
    </location>
</feature>
<keyword evidence="5" id="KW-0328">Glycosyltransferase</keyword>
<keyword evidence="2 3" id="KW-0802">TPR repeat</keyword>
<dbReference type="Pfam" id="PF07719">
    <property type="entry name" value="TPR_2"/>
    <property type="match status" value="1"/>
</dbReference>
<dbReference type="InterPro" id="IPR029044">
    <property type="entry name" value="Nucleotide-diphossugar_trans"/>
</dbReference>
<keyword evidence="1" id="KW-0677">Repeat</keyword>
<protein>
    <submittedName>
        <fullName evidence="5">Glycosyltransferase</fullName>
        <ecNumber evidence="5">2.4.-.-</ecNumber>
    </submittedName>
</protein>
<dbReference type="SMART" id="SM00028">
    <property type="entry name" value="TPR"/>
    <property type="match status" value="2"/>
</dbReference>